<evidence type="ECO:0000313" key="2">
    <source>
        <dbReference type="Proteomes" id="UP000639973"/>
    </source>
</evidence>
<name>A0ABQ2GBH7_9DEIO</name>
<proteinExistence type="predicted"/>
<organism evidence="1 2">
    <name type="scientific">Deinococcus aerolatus</name>
    <dbReference type="NCBI Taxonomy" id="522487"/>
    <lineage>
        <taxon>Bacteria</taxon>
        <taxon>Thermotogati</taxon>
        <taxon>Deinococcota</taxon>
        <taxon>Deinococci</taxon>
        <taxon>Deinococcales</taxon>
        <taxon>Deinococcaceae</taxon>
        <taxon>Deinococcus</taxon>
    </lineage>
</organism>
<sequence>MPVLRHVSGPVGGCAATRRRGRLATTASFAPLAELRAVSGDALMVSELFRALGYVDGIQPAVGDKTEWHAAHLGQLRRLVKEKESQAASPLSSLPPAFPP</sequence>
<reference evidence="2" key="1">
    <citation type="journal article" date="2019" name="Int. J. Syst. Evol. Microbiol.">
        <title>The Global Catalogue of Microorganisms (GCM) 10K type strain sequencing project: providing services to taxonomists for standard genome sequencing and annotation.</title>
        <authorList>
            <consortium name="The Broad Institute Genomics Platform"/>
            <consortium name="The Broad Institute Genome Sequencing Center for Infectious Disease"/>
            <person name="Wu L."/>
            <person name="Ma J."/>
        </authorList>
    </citation>
    <scope>NUCLEOTIDE SEQUENCE [LARGE SCALE GENOMIC DNA]</scope>
    <source>
        <strain evidence="2">JCM 15442</strain>
    </source>
</reference>
<dbReference type="Proteomes" id="UP000639973">
    <property type="component" value="Unassembled WGS sequence"/>
</dbReference>
<gene>
    <name evidence="1" type="ORF">GCM10010840_22490</name>
</gene>
<dbReference type="EMBL" id="BMOL01000010">
    <property type="protein sequence ID" value="GGL84233.1"/>
    <property type="molecule type" value="Genomic_DNA"/>
</dbReference>
<evidence type="ECO:0000313" key="1">
    <source>
        <dbReference type="EMBL" id="GGL84233.1"/>
    </source>
</evidence>
<keyword evidence="2" id="KW-1185">Reference proteome</keyword>
<comment type="caution">
    <text evidence="1">The sequence shown here is derived from an EMBL/GenBank/DDBJ whole genome shotgun (WGS) entry which is preliminary data.</text>
</comment>
<protein>
    <submittedName>
        <fullName evidence="1">Uncharacterized protein</fullName>
    </submittedName>
</protein>
<accession>A0ABQ2GBH7</accession>